<comment type="caution">
    <text evidence="2">The sequence shown here is derived from an EMBL/GenBank/DDBJ whole genome shotgun (WGS) entry which is preliminary data.</text>
</comment>
<evidence type="ECO:0000313" key="2">
    <source>
        <dbReference type="EMBL" id="PIS06937.1"/>
    </source>
</evidence>
<reference evidence="3" key="1">
    <citation type="submission" date="2017-09" db="EMBL/GenBank/DDBJ databases">
        <title>Depth-based differentiation of microbial function through sediment-hosted aquifers and enrichment of novel symbionts in the deep terrestrial subsurface.</title>
        <authorList>
            <person name="Probst A.J."/>
            <person name="Ladd B."/>
            <person name="Jarett J.K."/>
            <person name="Geller-Mcgrath D.E."/>
            <person name="Sieber C.M.K."/>
            <person name="Emerson J.B."/>
            <person name="Anantharaman K."/>
            <person name="Thomas B.C."/>
            <person name="Malmstrom R."/>
            <person name="Stieglmeier M."/>
            <person name="Klingl A."/>
            <person name="Woyke T."/>
            <person name="Ryan C.M."/>
            <person name="Banfield J.F."/>
        </authorList>
    </citation>
    <scope>NUCLEOTIDE SEQUENCE [LARGE SCALE GENOMIC DNA]</scope>
</reference>
<evidence type="ECO:0000313" key="3">
    <source>
        <dbReference type="Proteomes" id="UP000231162"/>
    </source>
</evidence>
<name>A0A2M6R8W7_9BACT</name>
<sequence length="103" mass="11660">MLHKDIARYISRNIHVRDALLSVSFVALKPDNSSADVGIVCTPMNTTAITKGLSSLRKHAYTIQKVIATRYNFTKIPILHFMHDDKTDAIQRIDALIEETKHD</sequence>
<dbReference type="InterPro" id="IPR023799">
    <property type="entry name" value="RbfA_dom_sf"/>
</dbReference>
<gene>
    <name evidence="2" type="ORF">COT79_02130</name>
</gene>
<evidence type="ECO:0008006" key="4">
    <source>
        <dbReference type="Google" id="ProtNLM"/>
    </source>
</evidence>
<dbReference type="AlphaFoldDB" id="A0A2M6R8W7"/>
<keyword evidence="1" id="KW-0690">Ribosome biogenesis</keyword>
<dbReference type="Pfam" id="PF02033">
    <property type="entry name" value="RBFA"/>
    <property type="match status" value="1"/>
</dbReference>
<proteinExistence type="predicted"/>
<dbReference type="InterPro" id="IPR015946">
    <property type="entry name" value="KH_dom-like_a/b"/>
</dbReference>
<dbReference type="InterPro" id="IPR000238">
    <property type="entry name" value="RbfA"/>
</dbReference>
<protein>
    <recommendedName>
        <fullName evidence="4">Ribosome-binding factor A</fullName>
    </recommendedName>
</protein>
<dbReference type="EMBL" id="PEZX01000029">
    <property type="protein sequence ID" value="PIS06937.1"/>
    <property type="molecule type" value="Genomic_DNA"/>
</dbReference>
<dbReference type="SUPFAM" id="SSF89919">
    <property type="entry name" value="Ribosome-binding factor A, RbfA"/>
    <property type="match status" value="1"/>
</dbReference>
<evidence type="ECO:0000256" key="1">
    <source>
        <dbReference type="ARBA" id="ARBA00022517"/>
    </source>
</evidence>
<dbReference type="GO" id="GO:0006364">
    <property type="term" value="P:rRNA processing"/>
    <property type="evidence" value="ECO:0007669"/>
    <property type="project" value="InterPro"/>
</dbReference>
<dbReference type="Gene3D" id="3.30.300.20">
    <property type="match status" value="1"/>
</dbReference>
<organism evidence="2 3">
    <name type="scientific">Candidatus Berkelbacteria bacterium CG10_big_fil_rev_8_21_14_0_10_43_14</name>
    <dbReference type="NCBI Taxonomy" id="1974515"/>
    <lineage>
        <taxon>Bacteria</taxon>
        <taxon>Candidatus Berkelbacteria</taxon>
    </lineage>
</organism>
<dbReference type="Proteomes" id="UP000231162">
    <property type="component" value="Unassembled WGS sequence"/>
</dbReference>
<accession>A0A2M6R8W7</accession>